<organism evidence="1 2">
    <name type="scientific">Fusarium oxysporum f. sp. raphani 54005</name>
    <dbReference type="NCBI Taxonomy" id="1089458"/>
    <lineage>
        <taxon>Eukaryota</taxon>
        <taxon>Fungi</taxon>
        <taxon>Dikarya</taxon>
        <taxon>Ascomycota</taxon>
        <taxon>Pezizomycotina</taxon>
        <taxon>Sordariomycetes</taxon>
        <taxon>Hypocreomycetidae</taxon>
        <taxon>Hypocreales</taxon>
        <taxon>Nectriaceae</taxon>
        <taxon>Fusarium</taxon>
        <taxon>Fusarium oxysporum species complex</taxon>
    </lineage>
</organism>
<proteinExistence type="predicted"/>
<dbReference type="Proteomes" id="UP000030663">
    <property type="component" value="Unassembled WGS sequence"/>
</dbReference>
<sequence length="63" mass="7057">MFLALSLAQMQSHIMAITRIHILTPGLPSYLPTLDFYTLPKTLNVSRKRLTPANHHGRLDGTS</sequence>
<dbReference type="HOGENOM" id="CLU_2885894_0_0_1"/>
<dbReference type="EMBL" id="KI979539">
    <property type="protein sequence ID" value="EXK76321.1"/>
    <property type="molecule type" value="Genomic_DNA"/>
</dbReference>
<reference evidence="1 2" key="1">
    <citation type="submission" date="2011-11" db="EMBL/GenBank/DDBJ databases">
        <title>The Genome Sequence of Fusarium oxysporum PHW815.</title>
        <authorList>
            <consortium name="The Broad Institute Genome Sequencing Platform"/>
            <person name="Ma L.-J."/>
            <person name="Gale L.R."/>
            <person name="Schwartz D.C."/>
            <person name="Zhou S."/>
            <person name="Corby-Kistler H."/>
            <person name="Young S.K."/>
            <person name="Zeng Q."/>
            <person name="Gargeya S."/>
            <person name="Fitzgerald M."/>
            <person name="Haas B."/>
            <person name="Abouelleil A."/>
            <person name="Alvarado L."/>
            <person name="Arachchi H.M."/>
            <person name="Berlin A."/>
            <person name="Brown A."/>
            <person name="Chapman S.B."/>
            <person name="Chen Z."/>
            <person name="Dunbar C."/>
            <person name="Freedman E."/>
            <person name="Gearin G."/>
            <person name="Goldberg J."/>
            <person name="Griggs A."/>
            <person name="Gujja S."/>
            <person name="Heiman D."/>
            <person name="Howarth C."/>
            <person name="Larson L."/>
            <person name="Lui A."/>
            <person name="MacDonald P.J.P."/>
            <person name="Montmayeur A."/>
            <person name="Murphy C."/>
            <person name="Neiman D."/>
            <person name="Pearson M."/>
            <person name="Priest M."/>
            <person name="Roberts A."/>
            <person name="Saif S."/>
            <person name="Shea T."/>
            <person name="Shenoy N."/>
            <person name="Sisk P."/>
            <person name="Stolte C."/>
            <person name="Sykes S."/>
            <person name="Wortman J."/>
            <person name="Nusbaum C."/>
            <person name="Birren B."/>
        </authorList>
    </citation>
    <scope>NUCLEOTIDE SEQUENCE [LARGE SCALE GENOMIC DNA]</scope>
    <source>
        <strain evidence="1 2">54005</strain>
    </source>
</reference>
<gene>
    <name evidence="1" type="ORF">FOQG_18937</name>
</gene>
<keyword evidence="2" id="KW-1185">Reference proteome</keyword>
<accession>X0B3K0</accession>
<dbReference type="AlphaFoldDB" id="X0B3K0"/>
<name>X0B3K0_FUSOX</name>
<protein>
    <submittedName>
        <fullName evidence="1">Uncharacterized protein</fullName>
    </submittedName>
</protein>
<evidence type="ECO:0000313" key="1">
    <source>
        <dbReference type="EMBL" id="EXK76321.1"/>
    </source>
</evidence>
<evidence type="ECO:0000313" key="2">
    <source>
        <dbReference type="Proteomes" id="UP000030663"/>
    </source>
</evidence>